<dbReference type="AlphaFoldDB" id="A0A1F4V599"/>
<evidence type="ECO:0000313" key="3">
    <source>
        <dbReference type="Proteomes" id="UP000176853"/>
    </source>
</evidence>
<comment type="caution">
    <text evidence="2">The sequence shown here is derived from an EMBL/GenBank/DDBJ whole genome shotgun (WGS) entry which is preliminary data.</text>
</comment>
<feature type="transmembrane region" description="Helical" evidence="1">
    <location>
        <begin position="312"/>
        <end position="333"/>
    </location>
</feature>
<feature type="transmembrane region" description="Helical" evidence="1">
    <location>
        <begin position="211"/>
        <end position="233"/>
    </location>
</feature>
<feature type="transmembrane region" description="Helical" evidence="1">
    <location>
        <begin position="277"/>
        <end position="300"/>
    </location>
</feature>
<keyword evidence="1" id="KW-1133">Transmembrane helix</keyword>
<feature type="transmembrane region" description="Helical" evidence="1">
    <location>
        <begin position="186"/>
        <end position="204"/>
    </location>
</feature>
<feature type="transmembrane region" description="Helical" evidence="1">
    <location>
        <begin position="339"/>
        <end position="360"/>
    </location>
</feature>
<reference evidence="2 3" key="1">
    <citation type="journal article" date="2016" name="Nat. Commun.">
        <title>Thousands of microbial genomes shed light on interconnected biogeochemical processes in an aquifer system.</title>
        <authorList>
            <person name="Anantharaman K."/>
            <person name="Brown C.T."/>
            <person name="Hug L.A."/>
            <person name="Sharon I."/>
            <person name="Castelle C.J."/>
            <person name="Probst A.J."/>
            <person name="Thomas B.C."/>
            <person name="Singh A."/>
            <person name="Wilkins M.J."/>
            <person name="Karaoz U."/>
            <person name="Brodie E.L."/>
            <person name="Williams K.H."/>
            <person name="Hubbard S.S."/>
            <person name="Banfield J.F."/>
        </authorList>
    </citation>
    <scope>NUCLEOTIDE SEQUENCE [LARGE SCALE GENOMIC DNA]</scope>
</reference>
<name>A0A1F4V599_UNCKA</name>
<feature type="transmembrane region" description="Helical" evidence="1">
    <location>
        <begin position="85"/>
        <end position="106"/>
    </location>
</feature>
<keyword evidence="1" id="KW-0472">Membrane</keyword>
<accession>A0A1F4V599</accession>
<evidence type="ECO:0000313" key="2">
    <source>
        <dbReference type="EMBL" id="OGC52359.1"/>
    </source>
</evidence>
<dbReference type="Proteomes" id="UP000176853">
    <property type="component" value="Unassembled WGS sequence"/>
</dbReference>
<evidence type="ECO:0008006" key="4">
    <source>
        <dbReference type="Google" id="ProtNLM"/>
    </source>
</evidence>
<protein>
    <recommendedName>
        <fullName evidence="4">Glycosyltransferase RgtA/B/C/D-like domain-containing protein</fullName>
    </recommendedName>
</protein>
<feature type="transmembrane region" description="Helical" evidence="1">
    <location>
        <begin position="367"/>
        <end position="386"/>
    </location>
</feature>
<sequence>MQATICSFKTHTPFVCFLLVYLIFALLTYKDYGITADEPRRREMGELMYKRVFLGLEVNSDKFADHYPLYDMMLVLLNPRGSYEFSHLLNMLFSSVLFIAAYVLLYARFSNSIVATLGPLFIVLTPTVFGHIPANPKDIPFAWGYLLSLALFYTLNKRAYPIIPKGLVLGLVVGFTYAMRLVGLNLFPIYCVLFFVFNTTKTTLMAKVRRLTVELSVMGLVSLLVMFATWSYIANDFPRNLMAISQENLNFSAWDREILYFGQNLAKGARPLSFVPVWILIATPVFVLAGMLTGLVVNGYALVKKRSVDQLLLALSFVLVVNIGMYLVVNPVLYNGPRLFLYFFPILSLIAALFYGGVLLKLKRIKLLLIGSVLAVIMLPELAHTIKLHPYEYVYFNPVVRSLVDVESYFESDYWSASFNEAFTKGLVYAKSQNISYPKVFACNNADAIKHYAQRRARYVESPQEANIILCDTERNRKRSYPYPIVDVVTRDGIELSVVKYNTQPVSASTN</sequence>
<organism evidence="2 3">
    <name type="scientific">candidate division WWE3 bacterium RIFCSPHIGHO2_01_FULL_43_9</name>
    <dbReference type="NCBI Taxonomy" id="1802618"/>
    <lineage>
        <taxon>Bacteria</taxon>
        <taxon>Katanobacteria</taxon>
    </lineage>
</organism>
<feature type="transmembrane region" description="Helical" evidence="1">
    <location>
        <begin position="12"/>
        <end position="29"/>
    </location>
</feature>
<gene>
    <name evidence="2" type="ORF">A2709_00505</name>
</gene>
<keyword evidence="1" id="KW-0812">Transmembrane</keyword>
<feature type="transmembrane region" description="Helical" evidence="1">
    <location>
        <begin position="113"/>
        <end position="133"/>
    </location>
</feature>
<evidence type="ECO:0000256" key="1">
    <source>
        <dbReference type="SAM" id="Phobius"/>
    </source>
</evidence>
<dbReference type="EMBL" id="MEVB01000021">
    <property type="protein sequence ID" value="OGC52359.1"/>
    <property type="molecule type" value="Genomic_DNA"/>
</dbReference>
<proteinExistence type="predicted"/>